<feature type="domain" description="CBM21" evidence="2">
    <location>
        <begin position="221"/>
        <end position="328"/>
    </location>
</feature>
<organism evidence="3 4">
    <name type="scientific">Hypsibius exemplaris</name>
    <name type="common">Freshwater tardigrade</name>
    <dbReference type="NCBI Taxonomy" id="2072580"/>
    <lineage>
        <taxon>Eukaryota</taxon>
        <taxon>Metazoa</taxon>
        <taxon>Ecdysozoa</taxon>
        <taxon>Tardigrada</taxon>
        <taxon>Eutardigrada</taxon>
        <taxon>Parachela</taxon>
        <taxon>Hypsibioidea</taxon>
        <taxon>Hypsibiidae</taxon>
        <taxon>Hypsibius</taxon>
    </lineage>
</organism>
<feature type="compositionally biased region" description="Polar residues" evidence="1">
    <location>
        <begin position="66"/>
        <end position="87"/>
    </location>
</feature>
<gene>
    <name evidence="3" type="ORF">BV898_16543</name>
</gene>
<accession>A0A9X6NDD6</accession>
<dbReference type="GO" id="GO:0005979">
    <property type="term" value="P:regulation of glycogen biosynthetic process"/>
    <property type="evidence" value="ECO:0007669"/>
    <property type="project" value="TreeGrafter"/>
</dbReference>
<dbReference type="Proteomes" id="UP000192578">
    <property type="component" value="Unassembled WGS sequence"/>
</dbReference>
<dbReference type="AlphaFoldDB" id="A0A9X6NDD6"/>
<dbReference type="Pfam" id="PF03370">
    <property type="entry name" value="CBM_21"/>
    <property type="match status" value="1"/>
</dbReference>
<feature type="region of interest" description="Disordered" evidence="1">
    <location>
        <begin position="34"/>
        <end position="106"/>
    </location>
</feature>
<comment type="caution">
    <text evidence="3">The sequence shown here is derived from an EMBL/GenBank/DDBJ whole genome shotgun (WGS) entry which is preliminary data.</text>
</comment>
<dbReference type="GO" id="GO:0008157">
    <property type="term" value="F:protein phosphatase 1 binding"/>
    <property type="evidence" value="ECO:0007669"/>
    <property type="project" value="TreeGrafter"/>
</dbReference>
<evidence type="ECO:0000259" key="2">
    <source>
        <dbReference type="PROSITE" id="PS51159"/>
    </source>
</evidence>
<evidence type="ECO:0000313" key="4">
    <source>
        <dbReference type="Proteomes" id="UP000192578"/>
    </source>
</evidence>
<name>A0A9X6NDD6_HYPEX</name>
<dbReference type="OrthoDB" id="8942186at2759"/>
<dbReference type="InterPro" id="IPR005036">
    <property type="entry name" value="CBM21_dom"/>
</dbReference>
<dbReference type="Gene3D" id="2.60.40.2440">
    <property type="entry name" value="Carbohydrate binding type-21 domain"/>
    <property type="match status" value="1"/>
</dbReference>
<dbReference type="PANTHER" id="PTHR12307:SF53">
    <property type="entry name" value="PROTEIN PHOSPHATASE 1 REGULATORY SUBUNIT"/>
    <property type="match status" value="1"/>
</dbReference>
<protein>
    <recommendedName>
        <fullName evidence="2">CBM21 domain-containing protein</fullName>
    </recommendedName>
</protein>
<dbReference type="GO" id="GO:2001069">
    <property type="term" value="F:glycogen binding"/>
    <property type="evidence" value="ECO:0007669"/>
    <property type="project" value="TreeGrafter"/>
</dbReference>
<sequence length="347" mass="38251">MALHASGPIAIGLPKRTAHDDAESFQAAFLEEEQVEQSVLHFKEPGHSILKPHSPAPEENEEDDAQQTASGTGGRTESNPVSVLPNSKENKGAFDSASLTSLGTSPGTGSMADMWRLWVDDVEDGVEFPMIMPPARRSLSLKTKKTPPGTPSPKKMVRFADAMGLDLEKVRHFMKDQLPNTPVGVLGSAPVTTLTNELNRHLSGRYLTPSFPQPCLAGNFLERIRQQKVCLDSVQTQDFAVHAYVRVLNISFEKSLTVRYTFDNWRSSLDTLATYVPSSNDNFSDRFQFTLNAPPYLDIGGMLQLALCYRANDTEYWDNNYGQNYCLTCCAGAEGDAGIEEEDTSSY</sequence>
<dbReference type="GO" id="GO:0000164">
    <property type="term" value="C:protein phosphatase type 1 complex"/>
    <property type="evidence" value="ECO:0007669"/>
    <property type="project" value="TreeGrafter"/>
</dbReference>
<keyword evidence="4" id="KW-1185">Reference proteome</keyword>
<reference evidence="4" key="1">
    <citation type="submission" date="2017-01" db="EMBL/GenBank/DDBJ databases">
        <title>Comparative genomics of anhydrobiosis in the tardigrade Hypsibius dujardini.</title>
        <authorList>
            <person name="Yoshida Y."/>
            <person name="Koutsovoulos G."/>
            <person name="Laetsch D."/>
            <person name="Stevens L."/>
            <person name="Kumar S."/>
            <person name="Horikawa D."/>
            <person name="Ishino K."/>
            <person name="Komine S."/>
            <person name="Tomita M."/>
            <person name="Blaxter M."/>
            <person name="Arakawa K."/>
        </authorList>
    </citation>
    <scope>NUCLEOTIDE SEQUENCE [LARGE SCALE GENOMIC DNA]</scope>
    <source>
        <strain evidence="4">Z151</strain>
    </source>
</reference>
<dbReference type="InterPro" id="IPR050782">
    <property type="entry name" value="PP1_regulatory_subunit_3"/>
</dbReference>
<proteinExistence type="predicted"/>
<dbReference type="EMBL" id="MTYJ01000250">
    <property type="protein sequence ID" value="OWA52080.1"/>
    <property type="molecule type" value="Genomic_DNA"/>
</dbReference>
<feature type="compositionally biased region" description="Polar residues" evidence="1">
    <location>
        <begin position="97"/>
        <end position="106"/>
    </location>
</feature>
<evidence type="ECO:0000256" key="1">
    <source>
        <dbReference type="SAM" id="MobiDB-lite"/>
    </source>
</evidence>
<evidence type="ECO:0000313" key="3">
    <source>
        <dbReference type="EMBL" id="OWA52080.1"/>
    </source>
</evidence>
<dbReference type="InterPro" id="IPR038175">
    <property type="entry name" value="CBM21_dom_sf"/>
</dbReference>
<dbReference type="PROSITE" id="PS51159">
    <property type="entry name" value="CBM21"/>
    <property type="match status" value="1"/>
</dbReference>
<dbReference type="PANTHER" id="PTHR12307">
    <property type="entry name" value="PROTEIN PHOSPHATASE 1 REGULATORY SUBUNIT"/>
    <property type="match status" value="1"/>
</dbReference>